<dbReference type="Gramene" id="KFK22747">
    <property type="protein sequence ID" value="KFK22747"/>
    <property type="gene ID" value="AALP_AAs50640U000100"/>
</dbReference>
<dbReference type="OrthoDB" id="1094935at2759"/>
<proteinExistence type="predicted"/>
<protein>
    <recommendedName>
        <fullName evidence="2">Arabidopsis retrotransposon Orf1 C-terminal domain-containing protein</fullName>
    </recommendedName>
</protein>
<dbReference type="EMBL" id="KL986060">
    <property type="protein sequence ID" value="KFK22747.1"/>
    <property type="molecule type" value="Genomic_DNA"/>
</dbReference>
<gene>
    <name evidence="3" type="ORF">AALP_AAs50640U000100</name>
</gene>
<name>A0A087FYP5_ARAAL</name>
<feature type="region of interest" description="Disordered" evidence="1">
    <location>
        <begin position="455"/>
        <end position="519"/>
    </location>
</feature>
<evidence type="ECO:0000259" key="2">
    <source>
        <dbReference type="Pfam" id="PF03078"/>
    </source>
</evidence>
<dbReference type="eggNOG" id="KOG0017">
    <property type="taxonomic scope" value="Eukaryota"/>
</dbReference>
<dbReference type="Proteomes" id="UP000029120">
    <property type="component" value="Unassembled WGS sequence"/>
</dbReference>
<dbReference type="Pfam" id="PF03078">
    <property type="entry name" value="ATHILA"/>
    <property type="match status" value="1"/>
</dbReference>
<sequence>MTIVQAMLGYISRKSGNAWDDFNSLFYNGLLQVSMAPTRFICPRTLQGMGIAEDVRDMLRKMGLGTLAYKTYPLYPDLVRQFLASVELRFKDIAMHTADEGTLSYLCGGVLYEISIGDLCDIYGFDRSIQSCRFPTSFPLAAELWSFLGSGQFYSANSRKAKLTLIRNLVIRVIAKILGHSLNAKEATSSLRVDELMMVHYGLPIPHEIYGREVPSELSTNLGAIFAAMLVTRKSKGLHTNENKWKVERVGSLLTPIFQFHGIDLTSTRCVDTLEYYDERFFSNNQICDAGSKYKFYDHSLTLRSCELPLTHLSAPISRENLKFFMDPQHLLPDPAPDRRRCGSSKARASQQEDDRVSDDFPPQSPRTLEPLLPPYSSVYDLPPLPTATSDSARLKWIMDAQTQQHPMMTQMWQALAKLSCPRLSTKTSRRDADIRDGSNVARHEIFEEDEMRDVDDGVGSNIAGHGTFEEDGMRDVDNGVGPNVAEHGAPTEDEPSDERQTKRQRASRASLSANSEDN</sequence>
<dbReference type="OMA" id="FMACHIM"/>
<keyword evidence="4" id="KW-1185">Reference proteome</keyword>
<evidence type="ECO:0000313" key="3">
    <source>
        <dbReference type="EMBL" id="KFK22747.1"/>
    </source>
</evidence>
<feature type="compositionally biased region" description="Polar residues" evidence="1">
    <location>
        <begin position="508"/>
        <end position="519"/>
    </location>
</feature>
<evidence type="ECO:0000313" key="4">
    <source>
        <dbReference type="Proteomes" id="UP000029120"/>
    </source>
</evidence>
<organism evidence="3 4">
    <name type="scientific">Arabis alpina</name>
    <name type="common">Alpine rock-cress</name>
    <dbReference type="NCBI Taxonomy" id="50452"/>
    <lineage>
        <taxon>Eukaryota</taxon>
        <taxon>Viridiplantae</taxon>
        <taxon>Streptophyta</taxon>
        <taxon>Embryophyta</taxon>
        <taxon>Tracheophyta</taxon>
        <taxon>Spermatophyta</taxon>
        <taxon>Magnoliopsida</taxon>
        <taxon>eudicotyledons</taxon>
        <taxon>Gunneridae</taxon>
        <taxon>Pentapetalae</taxon>
        <taxon>rosids</taxon>
        <taxon>malvids</taxon>
        <taxon>Brassicales</taxon>
        <taxon>Brassicaceae</taxon>
        <taxon>Arabideae</taxon>
        <taxon>Arabis</taxon>
    </lineage>
</organism>
<feature type="domain" description="Arabidopsis retrotransposon Orf1 C-terminal" evidence="2">
    <location>
        <begin position="27"/>
        <end position="346"/>
    </location>
</feature>
<feature type="compositionally biased region" description="Basic and acidic residues" evidence="1">
    <location>
        <begin position="468"/>
        <end position="478"/>
    </location>
</feature>
<accession>A0A087FYP5</accession>
<dbReference type="InterPro" id="IPR004312">
    <property type="entry name" value="ATHILA_Orf1_C"/>
</dbReference>
<evidence type="ECO:0000256" key="1">
    <source>
        <dbReference type="SAM" id="MobiDB-lite"/>
    </source>
</evidence>
<dbReference type="AlphaFoldDB" id="A0A087FYP5"/>
<feature type="region of interest" description="Disordered" evidence="1">
    <location>
        <begin position="328"/>
        <end position="375"/>
    </location>
</feature>
<reference evidence="4" key="1">
    <citation type="journal article" date="2015" name="Nat. Plants">
        <title>Genome expansion of Arabis alpina linked with retrotransposition and reduced symmetric DNA methylation.</title>
        <authorList>
            <person name="Willing E.M."/>
            <person name="Rawat V."/>
            <person name="Mandakova T."/>
            <person name="Maumus F."/>
            <person name="James G.V."/>
            <person name="Nordstroem K.J."/>
            <person name="Becker C."/>
            <person name="Warthmann N."/>
            <person name="Chica C."/>
            <person name="Szarzynska B."/>
            <person name="Zytnicki M."/>
            <person name="Albani M.C."/>
            <person name="Kiefer C."/>
            <person name="Bergonzi S."/>
            <person name="Castaings L."/>
            <person name="Mateos J.L."/>
            <person name="Berns M.C."/>
            <person name="Bujdoso N."/>
            <person name="Piofczyk T."/>
            <person name="de Lorenzo L."/>
            <person name="Barrero-Sicilia C."/>
            <person name="Mateos I."/>
            <person name="Piednoel M."/>
            <person name="Hagmann J."/>
            <person name="Chen-Min-Tao R."/>
            <person name="Iglesias-Fernandez R."/>
            <person name="Schuster S.C."/>
            <person name="Alonso-Blanco C."/>
            <person name="Roudier F."/>
            <person name="Carbonero P."/>
            <person name="Paz-Ares J."/>
            <person name="Davis S.J."/>
            <person name="Pecinka A."/>
            <person name="Quesneville H."/>
            <person name="Colot V."/>
            <person name="Lysak M.A."/>
            <person name="Weigel D."/>
            <person name="Coupland G."/>
            <person name="Schneeberger K."/>
        </authorList>
    </citation>
    <scope>NUCLEOTIDE SEQUENCE [LARGE SCALE GENOMIC DNA]</scope>
    <source>
        <strain evidence="4">cv. Pajares</strain>
    </source>
</reference>